<evidence type="ECO:0000256" key="3">
    <source>
        <dbReference type="ARBA" id="ARBA00022741"/>
    </source>
</evidence>
<dbReference type="SUPFAM" id="SSF56112">
    <property type="entry name" value="Protein kinase-like (PK-like)"/>
    <property type="match status" value="1"/>
</dbReference>
<evidence type="ECO:0000313" key="8">
    <source>
        <dbReference type="EMBL" id="KAF5838365.1"/>
    </source>
</evidence>
<dbReference type="PANTHER" id="PTHR34273:SF2">
    <property type="entry name" value="METHYLTHIORIBOSE KINASE"/>
    <property type="match status" value="1"/>
</dbReference>
<accession>A0ABQ7GUS7</accession>
<reference evidence="8" key="1">
    <citation type="submission" date="2017-08" db="EMBL/GenBank/DDBJ databases">
        <authorList>
            <person name="Polle J.E."/>
            <person name="Barry K."/>
            <person name="Cushman J."/>
            <person name="Schmutz J."/>
            <person name="Tran D."/>
            <person name="Hathwaick L.T."/>
            <person name="Yim W.C."/>
            <person name="Jenkins J."/>
            <person name="Mckie-Krisberg Z.M."/>
            <person name="Prochnik S."/>
            <person name="Lindquist E."/>
            <person name="Dockter R.B."/>
            <person name="Adam C."/>
            <person name="Molina H."/>
            <person name="Bunkerborg J."/>
            <person name="Jin E."/>
            <person name="Buchheim M."/>
            <person name="Magnuson J."/>
        </authorList>
    </citation>
    <scope>NUCLEOTIDE SEQUENCE</scope>
    <source>
        <strain evidence="8">CCAP 19/18</strain>
    </source>
</reference>
<feature type="domain" description="Aminoglycoside phosphotransferase" evidence="7">
    <location>
        <begin position="34"/>
        <end position="109"/>
    </location>
</feature>
<evidence type="ECO:0000313" key="9">
    <source>
        <dbReference type="Proteomes" id="UP000815325"/>
    </source>
</evidence>
<dbReference type="EMBL" id="MU069581">
    <property type="protein sequence ID" value="KAF5838365.1"/>
    <property type="molecule type" value="Genomic_DNA"/>
</dbReference>
<dbReference type="Gene3D" id="3.90.1200.10">
    <property type="match status" value="2"/>
</dbReference>
<evidence type="ECO:0000259" key="7">
    <source>
        <dbReference type="Pfam" id="PF01636"/>
    </source>
</evidence>
<keyword evidence="5" id="KW-0067">ATP-binding</keyword>
<evidence type="ECO:0000256" key="4">
    <source>
        <dbReference type="ARBA" id="ARBA00022777"/>
    </source>
</evidence>
<comment type="similarity">
    <text evidence="1">Belongs to the methylthioribose kinase family.</text>
</comment>
<organism evidence="8 9">
    <name type="scientific">Dunaliella salina</name>
    <name type="common">Green alga</name>
    <name type="synonym">Protococcus salinus</name>
    <dbReference type="NCBI Taxonomy" id="3046"/>
    <lineage>
        <taxon>Eukaryota</taxon>
        <taxon>Viridiplantae</taxon>
        <taxon>Chlorophyta</taxon>
        <taxon>core chlorophytes</taxon>
        <taxon>Chlorophyceae</taxon>
        <taxon>CS clade</taxon>
        <taxon>Chlamydomonadales</taxon>
        <taxon>Dunaliellaceae</taxon>
        <taxon>Dunaliella</taxon>
    </lineage>
</organism>
<evidence type="ECO:0000256" key="5">
    <source>
        <dbReference type="ARBA" id="ARBA00022840"/>
    </source>
</evidence>
<proteinExistence type="inferred from homology"/>
<evidence type="ECO:0000256" key="2">
    <source>
        <dbReference type="ARBA" id="ARBA00022679"/>
    </source>
</evidence>
<feature type="region of interest" description="Disordered" evidence="6">
    <location>
        <begin position="127"/>
        <end position="170"/>
    </location>
</feature>
<evidence type="ECO:0000256" key="6">
    <source>
        <dbReference type="SAM" id="MobiDB-lite"/>
    </source>
</evidence>
<name>A0ABQ7GUS7_DUNSA</name>
<sequence>MAANAQRFANEAIVAANERVVLTEPLDPACKANRQLSPSVQAHANALRQDAHVLQDLEECVNSYRYKKEALLHNDLHTGNLLATATSTYCIDWEFATVGPMGFDLGCLLGVLLLAYVVLRYQPASEAMESARQPSGSPDNGPTSRAGLLSPSPNSESGVESISSGERTQDGMKALQADVDDDGSESDRPHSREQQCEWLLGALIELWDLLDYKFKELQGEMDLKQPADTGTGQNGFANAYVNGPRSANLATPTSSQVWVDTLGFAAFCMIRLTIGMHAYPGYEFVHDTAQRSSAELDSLNIAVVLLSLRREALKKDSICGMQHVVAEVHNRLMCNVS</sequence>
<gene>
    <name evidence="8" type="ORF">DUNSADRAFT_2975</name>
</gene>
<comment type="caution">
    <text evidence="8">The sequence shown here is derived from an EMBL/GenBank/DDBJ whole genome shotgun (WGS) entry which is preliminary data.</text>
</comment>
<dbReference type="PANTHER" id="PTHR34273">
    <property type="entry name" value="METHYLTHIORIBOSE KINASE"/>
    <property type="match status" value="1"/>
</dbReference>
<dbReference type="Pfam" id="PF01636">
    <property type="entry name" value="APH"/>
    <property type="match status" value="1"/>
</dbReference>
<dbReference type="InterPro" id="IPR011009">
    <property type="entry name" value="Kinase-like_dom_sf"/>
</dbReference>
<dbReference type="Proteomes" id="UP000815325">
    <property type="component" value="Unassembled WGS sequence"/>
</dbReference>
<keyword evidence="3" id="KW-0547">Nucleotide-binding</keyword>
<keyword evidence="9" id="KW-1185">Reference proteome</keyword>
<feature type="compositionally biased region" description="Low complexity" evidence="6">
    <location>
        <begin position="152"/>
        <end position="166"/>
    </location>
</feature>
<dbReference type="InterPro" id="IPR002575">
    <property type="entry name" value="Aminoglycoside_PTrfase"/>
</dbReference>
<protein>
    <recommendedName>
        <fullName evidence="7">Aminoglycoside phosphotransferase domain-containing protein</fullName>
    </recommendedName>
</protein>
<keyword evidence="2" id="KW-0808">Transferase</keyword>
<evidence type="ECO:0000256" key="1">
    <source>
        <dbReference type="ARBA" id="ARBA00010165"/>
    </source>
</evidence>
<feature type="compositionally biased region" description="Polar residues" evidence="6">
    <location>
        <begin position="132"/>
        <end position="143"/>
    </location>
</feature>
<keyword evidence="4" id="KW-0418">Kinase</keyword>